<sequence length="133" mass="15475">MNKKQISIIAVIALLFLVGLYSLTPETRRVAVSVPYQEAIYETFYSGTLKDTGLSTRTWTISRATSYDKEYTGKDAWGSSEYTFKVCWGVQCTNYPEINAWNIQPKRELAGYETRYKTEYKYLTKTKLEWIFS</sequence>
<gene>
    <name evidence="1" type="ORF">AEth_01455</name>
</gene>
<dbReference type="EMBL" id="RPGO01000032">
    <property type="protein sequence ID" value="RZB29123.1"/>
    <property type="molecule type" value="Genomic_DNA"/>
</dbReference>
<dbReference type="Proteomes" id="UP000291831">
    <property type="component" value="Unassembled WGS sequence"/>
</dbReference>
<proteinExistence type="predicted"/>
<protein>
    <submittedName>
        <fullName evidence="1">Uncharacterized protein</fullName>
    </submittedName>
</protein>
<accession>A0A8B3S1T3</accession>
<evidence type="ECO:0000313" key="1">
    <source>
        <dbReference type="EMBL" id="RZB29123.1"/>
    </source>
</evidence>
<organism evidence="1 2">
    <name type="scientific">Candidatus Argoarchaeum ethanivorans</name>
    <dbReference type="NCBI Taxonomy" id="2608793"/>
    <lineage>
        <taxon>Archaea</taxon>
        <taxon>Methanobacteriati</taxon>
        <taxon>Methanobacteriota</taxon>
        <taxon>Stenosarchaea group</taxon>
        <taxon>Methanomicrobia</taxon>
        <taxon>Methanosarcinales</taxon>
        <taxon>Methanosarcinales incertae sedis</taxon>
        <taxon>GOM Arc I cluster</taxon>
        <taxon>Candidatus Argoarchaeum</taxon>
    </lineage>
</organism>
<reference evidence="2" key="1">
    <citation type="submission" date="2019-01" db="EMBL/GenBank/DDBJ databases">
        <title>Anaerobic oxidation of ethane by archaea from a marine hydrocarbon seep.</title>
        <authorList>
            <person name="Musat F."/>
        </authorList>
    </citation>
    <scope>NUCLEOTIDE SEQUENCE [LARGE SCALE GENOMIC DNA]</scope>
</reference>
<dbReference type="AlphaFoldDB" id="A0A8B3S1T3"/>
<name>A0A8B3S1T3_9EURY</name>
<evidence type="ECO:0000313" key="2">
    <source>
        <dbReference type="Proteomes" id="UP000291831"/>
    </source>
</evidence>
<comment type="caution">
    <text evidence="1">The sequence shown here is derived from an EMBL/GenBank/DDBJ whole genome shotgun (WGS) entry which is preliminary data.</text>
</comment>